<protein>
    <recommendedName>
        <fullName evidence="1">Fibronectin type-III domain-containing protein</fullName>
    </recommendedName>
</protein>
<sequence>MLLLLSCSKRDRLNPLDVENPITGGKPTGLELVPIRDIVRISWNEININDLSAYIIYKSVNNAGLIEYATVSGFTTEYSDSAVSYYQNYTYAVQVETDYMVSPLSDTVSVTVGPYSIYVADFYDNSVRILSWDGSYLIKSKSVSSPRAIQYRESDNRFAVADYYDNAVLLISADLNETEYIDIGDYPLDLDVNQLTNRIHVLTRNGYIMKLDEEGEKIETLNAGMPFGWDAEISSDPISDGLWISNPDSGIVWFLPYNESWNHVVKFNQLDSPSSLSSFGGGW</sequence>
<gene>
    <name evidence="2" type="ORF">METZ01_LOCUS109979</name>
</gene>
<dbReference type="EMBL" id="UINC01013185">
    <property type="protein sequence ID" value="SVA57125.1"/>
    <property type="molecule type" value="Genomic_DNA"/>
</dbReference>
<dbReference type="InterPro" id="IPR011042">
    <property type="entry name" value="6-blade_b-propeller_TolB-like"/>
</dbReference>
<dbReference type="PROSITE" id="PS50853">
    <property type="entry name" value="FN3"/>
    <property type="match status" value="1"/>
</dbReference>
<name>A0A381WX80_9ZZZZ</name>
<dbReference type="SUPFAM" id="SSF49265">
    <property type="entry name" value="Fibronectin type III"/>
    <property type="match status" value="1"/>
</dbReference>
<feature type="non-terminal residue" evidence="2">
    <location>
        <position position="283"/>
    </location>
</feature>
<organism evidence="2">
    <name type="scientific">marine metagenome</name>
    <dbReference type="NCBI Taxonomy" id="408172"/>
    <lineage>
        <taxon>unclassified sequences</taxon>
        <taxon>metagenomes</taxon>
        <taxon>ecological metagenomes</taxon>
    </lineage>
</organism>
<dbReference type="SUPFAM" id="SSF63825">
    <property type="entry name" value="YWTD domain"/>
    <property type="match status" value="1"/>
</dbReference>
<dbReference type="CDD" id="cd00063">
    <property type="entry name" value="FN3"/>
    <property type="match status" value="1"/>
</dbReference>
<dbReference type="InterPro" id="IPR003961">
    <property type="entry name" value="FN3_dom"/>
</dbReference>
<evidence type="ECO:0000259" key="1">
    <source>
        <dbReference type="PROSITE" id="PS50853"/>
    </source>
</evidence>
<dbReference type="AlphaFoldDB" id="A0A381WX80"/>
<accession>A0A381WX80</accession>
<evidence type="ECO:0000313" key="2">
    <source>
        <dbReference type="EMBL" id="SVA57125.1"/>
    </source>
</evidence>
<dbReference type="InterPro" id="IPR013783">
    <property type="entry name" value="Ig-like_fold"/>
</dbReference>
<reference evidence="2" key="1">
    <citation type="submission" date="2018-05" db="EMBL/GenBank/DDBJ databases">
        <authorList>
            <person name="Lanie J.A."/>
            <person name="Ng W.-L."/>
            <person name="Kazmierczak K.M."/>
            <person name="Andrzejewski T.M."/>
            <person name="Davidsen T.M."/>
            <person name="Wayne K.J."/>
            <person name="Tettelin H."/>
            <person name="Glass J.I."/>
            <person name="Rusch D."/>
            <person name="Podicherti R."/>
            <person name="Tsui H.-C.T."/>
            <person name="Winkler M.E."/>
        </authorList>
    </citation>
    <scope>NUCLEOTIDE SEQUENCE</scope>
</reference>
<feature type="domain" description="Fibronectin type-III" evidence="1">
    <location>
        <begin position="26"/>
        <end position="115"/>
    </location>
</feature>
<dbReference type="Gene3D" id="2.120.10.30">
    <property type="entry name" value="TolB, C-terminal domain"/>
    <property type="match status" value="1"/>
</dbReference>
<dbReference type="InterPro" id="IPR036116">
    <property type="entry name" value="FN3_sf"/>
</dbReference>
<proteinExistence type="predicted"/>
<dbReference type="Gene3D" id="2.60.40.10">
    <property type="entry name" value="Immunoglobulins"/>
    <property type="match status" value="1"/>
</dbReference>